<accession>A0ABR6XQR2</accession>
<proteinExistence type="predicted"/>
<evidence type="ECO:0000256" key="2">
    <source>
        <dbReference type="ARBA" id="ARBA00022777"/>
    </source>
</evidence>
<dbReference type="EMBL" id="JACOFU010000003">
    <property type="protein sequence ID" value="MBC3831820.1"/>
    <property type="molecule type" value="Genomic_DNA"/>
</dbReference>
<evidence type="ECO:0000313" key="5">
    <source>
        <dbReference type="Proteomes" id="UP000643610"/>
    </source>
</evidence>
<keyword evidence="2" id="KW-0418">Kinase</keyword>
<sequence>MTSRSYQFAGRTFYEVDRIDRHGEFGRFCVCSLHELNAALFGGTGNWSDGADAPSHVNYISEETAPQIKLLAHFGRMISNTDMHDGNLAFLLDMRLAPAYDMLPMMYAPQRGAELIERKLNPALPLPNERESWMRAAKAAVVFLRRVEGDERISSAFRQIAKGNAELSDRLVIGQGR</sequence>
<dbReference type="RefSeq" id="WP_186890848.1">
    <property type="nucleotide sequence ID" value="NZ_JACOFU010000003.1"/>
</dbReference>
<evidence type="ECO:0000256" key="1">
    <source>
        <dbReference type="ARBA" id="ARBA00022679"/>
    </source>
</evidence>
<dbReference type="Proteomes" id="UP000643610">
    <property type="component" value="Unassembled WGS sequence"/>
</dbReference>
<organism evidence="4 5">
    <name type="scientific">Undibacterium amnicola</name>
    <dbReference type="NCBI Taxonomy" id="1834038"/>
    <lineage>
        <taxon>Bacteria</taxon>
        <taxon>Pseudomonadati</taxon>
        <taxon>Pseudomonadota</taxon>
        <taxon>Betaproteobacteria</taxon>
        <taxon>Burkholderiales</taxon>
        <taxon>Oxalobacteraceae</taxon>
        <taxon>Undibacterium</taxon>
    </lineage>
</organism>
<keyword evidence="1" id="KW-0808">Transferase</keyword>
<reference evidence="4 5" key="1">
    <citation type="submission" date="2020-08" db="EMBL/GenBank/DDBJ databases">
        <title>Novel species isolated from subtropical streams in China.</title>
        <authorList>
            <person name="Lu H."/>
        </authorList>
    </citation>
    <scope>NUCLEOTIDE SEQUENCE [LARGE SCALE GENOMIC DNA]</scope>
    <source>
        <strain evidence="4 5">KCTC 52442</strain>
    </source>
</reference>
<gene>
    <name evidence="4" type="ORF">H8K33_09895</name>
</gene>
<protein>
    <submittedName>
        <fullName evidence="4">HipA domain-containing protein</fullName>
    </submittedName>
</protein>
<evidence type="ECO:0000313" key="4">
    <source>
        <dbReference type="EMBL" id="MBC3831820.1"/>
    </source>
</evidence>
<keyword evidence="5" id="KW-1185">Reference proteome</keyword>
<feature type="domain" description="HipA-like C-terminal" evidence="3">
    <location>
        <begin position="5"/>
        <end position="159"/>
    </location>
</feature>
<comment type="caution">
    <text evidence="4">The sequence shown here is derived from an EMBL/GenBank/DDBJ whole genome shotgun (WGS) entry which is preliminary data.</text>
</comment>
<evidence type="ECO:0000259" key="3">
    <source>
        <dbReference type="Pfam" id="PF07804"/>
    </source>
</evidence>
<dbReference type="Pfam" id="PF07804">
    <property type="entry name" value="HipA_C"/>
    <property type="match status" value="1"/>
</dbReference>
<name>A0ABR6XQR2_9BURK</name>
<dbReference type="InterPro" id="IPR012893">
    <property type="entry name" value="HipA-like_C"/>
</dbReference>